<reference evidence="2" key="2">
    <citation type="submission" date="2014-05" db="EMBL/GenBank/DDBJ databases">
        <title>The genome and life-stage specific transcriptomes of Globodera pallida elucidate key aspects of plant parasitism by a cyst nematode.</title>
        <authorList>
            <person name="Cotton J.A."/>
            <person name="Lilley C.J."/>
            <person name="Jones L.M."/>
            <person name="Kikuchi T."/>
            <person name="Reid A.J."/>
            <person name="Thorpe P."/>
            <person name="Tsai I.J."/>
            <person name="Beasley H."/>
            <person name="Blok V."/>
            <person name="Cock P.J.A."/>
            <person name="Van den Akker S.E."/>
            <person name="Holroyd N."/>
            <person name="Hunt M."/>
            <person name="Mantelin S."/>
            <person name="Naghra H."/>
            <person name="Pain A."/>
            <person name="Palomares-Rius J.E."/>
            <person name="Zarowiecki M."/>
            <person name="Berriman M."/>
            <person name="Jones J.T."/>
            <person name="Urwin P.E."/>
        </authorList>
    </citation>
    <scope>NUCLEOTIDE SEQUENCE [LARGE SCALE GENOMIC DNA]</scope>
    <source>
        <strain evidence="2">Lindley</strain>
    </source>
</reference>
<keyword evidence="2" id="KW-1185">Reference proteome</keyword>
<feature type="region of interest" description="Disordered" evidence="1">
    <location>
        <begin position="23"/>
        <end position="94"/>
    </location>
</feature>
<sequence>MRENRRGGRGSLNSDDACGACLQLTPPSTANVDTRADGATMTTTTGSSAVMARRESNSPSNDNQRRSDHIAGIQSRTSRQGAPTSPPNNSRWCR</sequence>
<reference evidence="3" key="3">
    <citation type="submission" date="2016-06" db="UniProtKB">
        <authorList>
            <consortium name="WormBaseParasite"/>
        </authorList>
    </citation>
    <scope>IDENTIFICATION</scope>
</reference>
<dbReference type="Proteomes" id="UP000050741">
    <property type="component" value="Unassembled WGS sequence"/>
</dbReference>
<evidence type="ECO:0000256" key="1">
    <source>
        <dbReference type="SAM" id="MobiDB-lite"/>
    </source>
</evidence>
<dbReference type="AlphaFoldDB" id="A0A183CP17"/>
<protein>
    <submittedName>
        <fullName evidence="3">Uncharacterized protein</fullName>
    </submittedName>
</protein>
<organism evidence="2 3">
    <name type="scientific">Globodera pallida</name>
    <name type="common">Potato cyst nematode worm</name>
    <name type="synonym">Heterodera pallida</name>
    <dbReference type="NCBI Taxonomy" id="36090"/>
    <lineage>
        <taxon>Eukaryota</taxon>
        <taxon>Metazoa</taxon>
        <taxon>Ecdysozoa</taxon>
        <taxon>Nematoda</taxon>
        <taxon>Chromadorea</taxon>
        <taxon>Rhabditida</taxon>
        <taxon>Tylenchina</taxon>
        <taxon>Tylenchomorpha</taxon>
        <taxon>Tylenchoidea</taxon>
        <taxon>Heteroderidae</taxon>
        <taxon>Heteroderinae</taxon>
        <taxon>Globodera</taxon>
    </lineage>
</organism>
<evidence type="ECO:0000313" key="3">
    <source>
        <dbReference type="WBParaSite" id="GPLIN_001462400"/>
    </source>
</evidence>
<feature type="compositionally biased region" description="Polar residues" evidence="1">
    <location>
        <begin position="74"/>
        <end position="94"/>
    </location>
</feature>
<evidence type="ECO:0000313" key="2">
    <source>
        <dbReference type="Proteomes" id="UP000050741"/>
    </source>
</evidence>
<proteinExistence type="predicted"/>
<name>A0A183CP17_GLOPA</name>
<accession>A0A183CP17</accession>
<dbReference type="WBParaSite" id="GPLIN_001462400">
    <property type="protein sequence ID" value="GPLIN_001462400"/>
    <property type="gene ID" value="GPLIN_001462400"/>
</dbReference>
<feature type="compositionally biased region" description="Low complexity" evidence="1">
    <location>
        <begin position="37"/>
        <end position="51"/>
    </location>
</feature>
<reference evidence="2" key="1">
    <citation type="submission" date="2013-12" db="EMBL/GenBank/DDBJ databases">
        <authorList>
            <person name="Aslett M."/>
        </authorList>
    </citation>
    <scope>NUCLEOTIDE SEQUENCE [LARGE SCALE GENOMIC DNA]</scope>
    <source>
        <strain evidence="2">Lindley</strain>
    </source>
</reference>